<sequence length="223" mass="25829">MSEFNSKQAEWDEIARVNRDFKAQVGRPFDDVLWQALSIDVEQKLMLSAHANSILDVGCGNGLLLSKLLSKCAHYAGIDYSEAMIGEAKKLLPAGTFYQSQASQLPFDDNEFERVLSYSIFHYFPSYQYALDVIKEMIRVCKPGGVILIGDILDNRFEQDIKSNSNLEYEKTIPLIHRYSQWRFFSFEQLKSDLQHHVNKVEILTQPAHFPLSQYRKDLRLWV</sequence>
<dbReference type="Pfam" id="PF08241">
    <property type="entry name" value="Methyltransf_11"/>
    <property type="match status" value="1"/>
</dbReference>
<evidence type="ECO:0000313" key="2">
    <source>
        <dbReference type="EMBL" id="MCZ2721219.1"/>
    </source>
</evidence>
<name>A0ABT4JS98_9GAMM</name>
<keyword evidence="2" id="KW-0489">Methyltransferase</keyword>
<dbReference type="SUPFAM" id="SSF53335">
    <property type="entry name" value="S-adenosyl-L-methionine-dependent methyltransferases"/>
    <property type="match status" value="1"/>
</dbReference>
<dbReference type="CDD" id="cd02440">
    <property type="entry name" value="AdoMet_MTases"/>
    <property type="match status" value="1"/>
</dbReference>
<comment type="caution">
    <text evidence="2">The sequence shown here is derived from an EMBL/GenBank/DDBJ whole genome shotgun (WGS) entry which is preliminary data.</text>
</comment>
<dbReference type="InterPro" id="IPR013216">
    <property type="entry name" value="Methyltransf_11"/>
</dbReference>
<evidence type="ECO:0000313" key="3">
    <source>
        <dbReference type="Proteomes" id="UP001149719"/>
    </source>
</evidence>
<dbReference type="Gene3D" id="3.40.50.150">
    <property type="entry name" value="Vaccinia Virus protein VP39"/>
    <property type="match status" value="1"/>
</dbReference>
<reference evidence="2" key="1">
    <citation type="submission" date="2022-12" db="EMBL/GenBank/DDBJ databases">
        <title>Marinomonas 15G1-11 sp. nov, isolated from marine algae.</title>
        <authorList>
            <person name="Butt M."/>
            <person name="Choi D.G."/>
            <person name="Kim J.M."/>
            <person name="Lee J.K."/>
            <person name="Baek J.H."/>
            <person name="Jeon C.O."/>
        </authorList>
    </citation>
    <scope>NUCLEOTIDE SEQUENCE</scope>
    <source>
        <strain evidence="2">15G1-11</strain>
    </source>
</reference>
<dbReference type="InterPro" id="IPR029063">
    <property type="entry name" value="SAM-dependent_MTases_sf"/>
</dbReference>
<feature type="domain" description="Methyltransferase type 11" evidence="1">
    <location>
        <begin position="55"/>
        <end position="149"/>
    </location>
</feature>
<accession>A0ABT4JS98</accession>
<dbReference type="GO" id="GO:0008168">
    <property type="term" value="F:methyltransferase activity"/>
    <property type="evidence" value="ECO:0007669"/>
    <property type="project" value="UniProtKB-KW"/>
</dbReference>
<gene>
    <name evidence="2" type="ORF">O1D97_06030</name>
</gene>
<proteinExistence type="predicted"/>
<dbReference type="PANTHER" id="PTHR43591">
    <property type="entry name" value="METHYLTRANSFERASE"/>
    <property type="match status" value="1"/>
</dbReference>
<keyword evidence="3" id="KW-1185">Reference proteome</keyword>
<dbReference type="GO" id="GO:0032259">
    <property type="term" value="P:methylation"/>
    <property type="evidence" value="ECO:0007669"/>
    <property type="project" value="UniProtKB-KW"/>
</dbReference>
<protein>
    <submittedName>
        <fullName evidence="2">Class I SAM-dependent methyltransferase</fullName>
    </submittedName>
</protein>
<organism evidence="2 3">
    <name type="scientific">Marinomonas phaeophyticola</name>
    <dbReference type="NCBI Taxonomy" id="3004091"/>
    <lineage>
        <taxon>Bacteria</taxon>
        <taxon>Pseudomonadati</taxon>
        <taxon>Pseudomonadota</taxon>
        <taxon>Gammaproteobacteria</taxon>
        <taxon>Oceanospirillales</taxon>
        <taxon>Oceanospirillaceae</taxon>
        <taxon>Marinomonas</taxon>
    </lineage>
</organism>
<dbReference type="EMBL" id="JAPUBN010000011">
    <property type="protein sequence ID" value="MCZ2721219.1"/>
    <property type="molecule type" value="Genomic_DNA"/>
</dbReference>
<dbReference type="RefSeq" id="WP_269123799.1">
    <property type="nucleotide sequence ID" value="NZ_JAPUBN010000011.1"/>
</dbReference>
<keyword evidence="2" id="KW-0808">Transferase</keyword>
<dbReference type="PANTHER" id="PTHR43591:SF110">
    <property type="entry name" value="RHODANESE DOMAIN-CONTAINING PROTEIN"/>
    <property type="match status" value="1"/>
</dbReference>
<evidence type="ECO:0000259" key="1">
    <source>
        <dbReference type="Pfam" id="PF08241"/>
    </source>
</evidence>
<dbReference type="Proteomes" id="UP001149719">
    <property type="component" value="Unassembled WGS sequence"/>
</dbReference>